<dbReference type="eggNOG" id="KOG4739">
    <property type="taxonomic scope" value="Eukaryota"/>
</dbReference>
<feature type="compositionally biased region" description="Polar residues" evidence="5">
    <location>
        <begin position="196"/>
        <end position="208"/>
    </location>
</feature>
<dbReference type="VEuPathDB" id="VectorBase:MDOA006776"/>
<keyword evidence="1" id="KW-0479">Metal-binding</keyword>
<evidence type="ECO:0008006" key="7">
    <source>
        <dbReference type="Google" id="ProtNLM"/>
    </source>
</evidence>
<gene>
    <name evidence="6" type="primary">101897844</name>
</gene>
<dbReference type="GO" id="GO:0000795">
    <property type="term" value="C:synaptonemal complex"/>
    <property type="evidence" value="ECO:0007669"/>
    <property type="project" value="InterPro"/>
</dbReference>
<dbReference type="InterPro" id="IPR042123">
    <property type="entry name" value="Zip3/RNF212-like"/>
</dbReference>
<evidence type="ECO:0000256" key="1">
    <source>
        <dbReference type="ARBA" id="ARBA00022723"/>
    </source>
</evidence>
<dbReference type="GO" id="GO:0007129">
    <property type="term" value="P:homologous chromosome pairing at meiosis"/>
    <property type="evidence" value="ECO:0007669"/>
    <property type="project" value="TreeGrafter"/>
</dbReference>
<keyword evidence="3" id="KW-0862">Zinc</keyword>
<evidence type="ECO:0000256" key="5">
    <source>
        <dbReference type="SAM" id="MobiDB-lite"/>
    </source>
</evidence>
<dbReference type="STRING" id="7370.A0A1I8MND3"/>
<dbReference type="AlphaFoldDB" id="A0A1I8MND3"/>
<dbReference type="KEGG" id="mde:101897844"/>
<proteinExistence type="predicted"/>
<dbReference type="RefSeq" id="XP_005178435.2">
    <property type="nucleotide sequence ID" value="XM_005178378.3"/>
</dbReference>
<keyword evidence="2" id="KW-0863">Zinc-finger</keyword>
<dbReference type="PANTHER" id="PTHR22663:SF17">
    <property type="entry name" value="RING FINGER PROTEIN NARYA-RELATED"/>
    <property type="match status" value="1"/>
</dbReference>
<dbReference type="GO" id="GO:0008270">
    <property type="term" value="F:zinc ion binding"/>
    <property type="evidence" value="ECO:0007669"/>
    <property type="project" value="UniProtKB-KW"/>
</dbReference>
<dbReference type="GO" id="GO:0016925">
    <property type="term" value="P:protein sumoylation"/>
    <property type="evidence" value="ECO:0007669"/>
    <property type="project" value="TreeGrafter"/>
</dbReference>
<dbReference type="VEuPathDB" id="VectorBase:MDOMA2_014363"/>
<dbReference type="PANTHER" id="PTHR22663">
    <property type="entry name" value="RING FINGER PROTEIN NARYA-RELATED"/>
    <property type="match status" value="1"/>
</dbReference>
<protein>
    <recommendedName>
        <fullName evidence="7">RING-type domain-containing protein</fullName>
    </recommendedName>
</protein>
<dbReference type="GO" id="GO:0019789">
    <property type="term" value="F:SUMO transferase activity"/>
    <property type="evidence" value="ECO:0007669"/>
    <property type="project" value="InterPro"/>
</dbReference>
<dbReference type="EnsemblMetazoa" id="MDOA006776-RA">
    <property type="protein sequence ID" value="MDOA006776-PA"/>
    <property type="gene ID" value="MDOA006776"/>
</dbReference>
<dbReference type="PROSITE" id="PS00518">
    <property type="entry name" value="ZF_RING_1"/>
    <property type="match status" value="1"/>
</dbReference>
<name>A0A1I8MND3_MUSDO</name>
<reference evidence="6" key="1">
    <citation type="submission" date="2020-05" db="UniProtKB">
        <authorList>
            <consortium name="EnsemblMetazoa"/>
        </authorList>
    </citation>
    <scope>IDENTIFICATION</scope>
    <source>
        <strain evidence="6">Aabys</strain>
    </source>
</reference>
<evidence type="ECO:0000256" key="2">
    <source>
        <dbReference type="ARBA" id="ARBA00022771"/>
    </source>
</evidence>
<feature type="region of interest" description="Disordered" evidence="5">
    <location>
        <begin position="187"/>
        <end position="245"/>
    </location>
</feature>
<accession>A0A1I8MND3</accession>
<dbReference type="InterPro" id="IPR017907">
    <property type="entry name" value="Znf_RING_CS"/>
</dbReference>
<dbReference type="OrthoDB" id="2535391at2759"/>
<evidence type="ECO:0000256" key="4">
    <source>
        <dbReference type="ARBA" id="ARBA00023254"/>
    </source>
</evidence>
<sequence>MFPLHCNKCFCTRKLEPKRLFNISRCGHIICQQCLQSKCRICSKSYNAIPIQKEMPASMLEYFDDPIKSYRHYQKVAKFHYDQERSLGIHLYRTNEAAIQKVTAELQAFNKLHVKLTQTKEKERERIRKLKEYIAYFERRLEQSRYVKPPVAAQPRYRYPSRHKNTQDSSGVMPVVDCMPQLTQTARSHYAPPRSPTLSNNNSSGSEKTISEVSRRMLRTPPPLLPFSEYKKKSKKSPNRKHFNM</sequence>
<feature type="compositionally biased region" description="Basic residues" evidence="5">
    <location>
        <begin position="232"/>
        <end position="245"/>
    </location>
</feature>
<dbReference type="GO" id="GO:0007131">
    <property type="term" value="P:reciprocal meiotic recombination"/>
    <property type="evidence" value="ECO:0007669"/>
    <property type="project" value="InterPro"/>
</dbReference>
<evidence type="ECO:0000313" key="6">
    <source>
        <dbReference type="EnsemblMetazoa" id="MDOA006776-PA"/>
    </source>
</evidence>
<organism evidence="6">
    <name type="scientific">Musca domestica</name>
    <name type="common">House fly</name>
    <dbReference type="NCBI Taxonomy" id="7370"/>
    <lineage>
        <taxon>Eukaryota</taxon>
        <taxon>Metazoa</taxon>
        <taxon>Ecdysozoa</taxon>
        <taxon>Arthropoda</taxon>
        <taxon>Hexapoda</taxon>
        <taxon>Insecta</taxon>
        <taxon>Pterygota</taxon>
        <taxon>Neoptera</taxon>
        <taxon>Endopterygota</taxon>
        <taxon>Diptera</taxon>
        <taxon>Brachycera</taxon>
        <taxon>Muscomorpha</taxon>
        <taxon>Muscoidea</taxon>
        <taxon>Muscidae</taxon>
        <taxon>Musca</taxon>
    </lineage>
</organism>
<evidence type="ECO:0000256" key="3">
    <source>
        <dbReference type="ARBA" id="ARBA00022833"/>
    </source>
</evidence>
<keyword evidence="4" id="KW-0469">Meiosis</keyword>